<proteinExistence type="predicted"/>
<sequence length="69" mass="8095">MYKANRAFKQLVSFNLNKMSILLKYPIIICGQDYLQIKTASAFKQYFEPNSKGIKKLRLDKQFTDENLS</sequence>
<name>A0ABP8C2N3_9FLAO</name>
<gene>
    <name evidence="1" type="ORF">GCM10022291_07900</name>
</gene>
<comment type="caution">
    <text evidence="1">The sequence shown here is derived from an EMBL/GenBank/DDBJ whole genome shotgun (WGS) entry which is preliminary data.</text>
</comment>
<keyword evidence="2" id="KW-1185">Reference proteome</keyword>
<protein>
    <submittedName>
        <fullName evidence="1">Uncharacterized protein</fullName>
    </submittedName>
</protein>
<organism evidence="1 2">
    <name type="scientific">Postechiella marina</name>
    <dbReference type="NCBI Taxonomy" id="943941"/>
    <lineage>
        <taxon>Bacteria</taxon>
        <taxon>Pseudomonadati</taxon>
        <taxon>Bacteroidota</taxon>
        <taxon>Flavobacteriia</taxon>
        <taxon>Flavobacteriales</taxon>
        <taxon>Flavobacteriaceae</taxon>
        <taxon>Postechiella</taxon>
    </lineage>
</organism>
<dbReference type="EMBL" id="BAABCA010000002">
    <property type="protein sequence ID" value="GAA4232650.1"/>
    <property type="molecule type" value="Genomic_DNA"/>
</dbReference>
<reference evidence="2" key="1">
    <citation type="journal article" date="2019" name="Int. J. Syst. Evol. Microbiol.">
        <title>The Global Catalogue of Microorganisms (GCM) 10K type strain sequencing project: providing services to taxonomists for standard genome sequencing and annotation.</title>
        <authorList>
            <consortium name="The Broad Institute Genomics Platform"/>
            <consortium name="The Broad Institute Genome Sequencing Center for Infectious Disease"/>
            <person name="Wu L."/>
            <person name="Ma J."/>
        </authorList>
    </citation>
    <scope>NUCLEOTIDE SEQUENCE [LARGE SCALE GENOMIC DNA]</scope>
    <source>
        <strain evidence="2">JCM 17630</strain>
    </source>
</reference>
<dbReference type="Proteomes" id="UP001501496">
    <property type="component" value="Unassembled WGS sequence"/>
</dbReference>
<accession>A0ABP8C2N3</accession>
<evidence type="ECO:0000313" key="2">
    <source>
        <dbReference type="Proteomes" id="UP001501496"/>
    </source>
</evidence>
<evidence type="ECO:0000313" key="1">
    <source>
        <dbReference type="EMBL" id="GAA4232650.1"/>
    </source>
</evidence>